<sequence length="233" mass="26242">MNNYELIQKLHDVVKNHKTVYMWGVFGSPVTESIIATKTKQYPSWYTTQRQANFRKLIGKGYFGFDCVNLIKGILWGWNGDHSKLNGGAAYNINGVPDVSANGMLTRLVDVSSDFFKIEVGSAVWMDGHIGVYIGDGKVIEATPSWGNNVQVTACLNFGSISGLNGRRWTKHGKLPYITYVLKEEGEKQESPQWAIDARNWAMDNGISDGSRPKDTATREEIWRMLQKMDRVD</sequence>
<evidence type="ECO:0000313" key="1">
    <source>
        <dbReference type="EMBL" id="SNR86269.1"/>
    </source>
</evidence>
<dbReference type="InterPro" id="IPR038765">
    <property type="entry name" value="Papain-like_cys_pep_sf"/>
</dbReference>
<dbReference type="Gene3D" id="3.90.1720.10">
    <property type="entry name" value="endopeptidase domain like (from Nostoc punctiforme)"/>
    <property type="match status" value="1"/>
</dbReference>
<dbReference type="RefSeq" id="WP_089280881.1">
    <property type="nucleotide sequence ID" value="NZ_FZOJ01000001.1"/>
</dbReference>
<dbReference type="AlphaFoldDB" id="A0A238ZST2"/>
<gene>
    <name evidence="1" type="ORF">SAMN05446037_100181</name>
</gene>
<proteinExistence type="predicted"/>
<organism evidence="1 2">
    <name type="scientific">Anaerovirgula multivorans</name>
    <dbReference type="NCBI Taxonomy" id="312168"/>
    <lineage>
        <taxon>Bacteria</taxon>
        <taxon>Bacillati</taxon>
        <taxon>Bacillota</taxon>
        <taxon>Clostridia</taxon>
        <taxon>Peptostreptococcales</taxon>
        <taxon>Natronincolaceae</taxon>
        <taxon>Anaerovirgula</taxon>
    </lineage>
</organism>
<evidence type="ECO:0008006" key="3">
    <source>
        <dbReference type="Google" id="ProtNLM"/>
    </source>
</evidence>
<protein>
    <recommendedName>
        <fullName evidence="3">NlpC/P60 family protein</fullName>
    </recommendedName>
</protein>
<accession>A0A238ZST2</accession>
<dbReference type="OrthoDB" id="2933491at2"/>
<dbReference type="EMBL" id="FZOJ01000001">
    <property type="protein sequence ID" value="SNR86269.1"/>
    <property type="molecule type" value="Genomic_DNA"/>
</dbReference>
<reference evidence="1 2" key="1">
    <citation type="submission" date="2017-06" db="EMBL/GenBank/DDBJ databases">
        <authorList>
            <person name="Kim H.J."/>
            <person name="Triplett B.A."/>
        </authorList>
    </citation>
    <scope>NUCLEOTIDE SEQUENCE [LARGE SCALE GENOMIC DNA]</scope>
    <source>
        <strain evidence="1 2">SCA</strain>
    </source>
</reference>
<name>A0A238ZST2_9FIRM</name>
<evidence type="ECO:0000313" key="2">
    <source>
        <dbReference type="Proteomes" id="UP000198304"/>
    </source>
</evidence>
<dbReference type="Proteomes" id="UP000198304">
    <property type="component" value="Unassembled WGS sequence"/>
</dbReference>
<dbReference type="SUPFAM" id="SSF54001">
    <property type="entry name" value="Cysteine proteinases"/>
    <property type="match status" value="1"/>
</dbReference>
<keyword evidence="2" id="KW-1185">Reference proteome</keyword>